<name>A0A1H9XB30_9RHOB</name>
<proteinExistence type="inferred from homology"/>
<dbReference type="Gene3D" id="3.90.220.20">
    <property type="entry name" value="DNA methylase specificity domains"/>
    <property type="match status" value="2"/>
</dbReference>
<protein>
    <submittedName>
        <fullName evidence="5">Type I restriction enzyme, S subunit</fullName>
    </submittedName>
</protein>
<dbReference type="SUPFAM" id="SSF116734">
    <property type="entry name" value="DNA methylase specificity domain"/>
    <property type="match status" value="2"/>
</dbReference>
<dbReference type="GO" id="GO:0003677">
    <property type="term" value="F:DNA binding"/>
    <property type="evidence" value="ECO:0007669"/>
    <property type="project" value="UniProtKB-KW"/>
</dbReference>
<dbReference type="GO" id="GO:0009307">
    <property type="term" value="P:DNA restriction-modification system"/>
    <property type="evidence" value="ECO:0007669"/>
    <property type="project" value="UniProtKB-KW"/>
</dbReference>
<evidence type="ECO:0000256" key="3">
    <source>
        <dbReference type="ARBA" id="ARBA00023125"/>
    </source>
</evidence>
<feature type="domain" description="Type I restriction modification DNA specificity" evidence="4">
    <location>
        <begin position="234"/>
        <end position="400"/>
    </location>
</feature>
<reference evidence="5 6" key="1">
    <citation type="submission" date="2016-10" db="EMBL/GenBank/DDBJ databases">
        <authorList>
            <person name="de Groot N.N."/>
        </authorList>
    </citation>
    <scope>NUCLEOTIDE SEQUENCE [LARGE SCALE GENOMIC DNA]</scope>
    <source>
        <strain evidence="5 6">DSM 23042</strain>
    </source>
</reference>
<evidence type="ECO:0000259" key="4">
    <source>
        <dbReference type="Pfam" id="PF01420"/>
    </source>
</evidence>
<dbReference type="Pfam" id="PF01420">
    <property type="entry name" value="Methylase_S"/>
    <property type="match status" value="2"/>
</dbReference>
<dbReference type="InterPro" id="IPR000055">
    <property type="entry name" value="Restrct_endonuc_typeI_TRD"/>
</dbReference>
<dbReference type="PANTHER" id="PTHR30408:SF12">
    <property type="entry name" value="TYPE I RESTRICTION ENZYME MJAVIII SPECIFICITY SUBUNIT"/>
    <property type="match status" value="1"/>
</dbReference>
<organism evidence="5 6">
    <name type="scientific">Tranquillimonas rosea</name>
    <dbReference type="NCBI Taxonomy" id="641238"/>
    <lineage>
        <taxon>Bacteria</taxon>
        <taxon>Pseudomonadati</taxon>
        <taxon>Pseudomonadota</taxon>
        <taxon>Alphaproteobacteria</taxon>
        <taxon>Rhodobacterales</taxon>
        <taxon>Roseobacteraceae</taxon>
        <taxon>Tranquillimonas</taxon>
    </lineage>
</organism>
<accession>A0A1H9XB30</accession>
<feature type="domain" description="Type I restriction modification DNA specificity" evidence="4">
    <location>
        <begin position="19"/>
        <end position="186"/>
    </location>
</feature>
<dbReference type="PANTHER" id="PTHR30408">
    <property type="entry name" value="TYPE-1 RESTRICTION ENZYME ECOKI SPECIFICITY PROTEIN"/>
    <property type="match status" value="1"/>
</dbReference>
<keyword evidence="2" id="KW-0680">Restriction system</keyword>
<evidence type="ECO:0000256" key="2">
    <source>
        <dbReference type="ARBA" id="ARBA00022747"/>
    </source>
</evidence>
<dbReference type="Proteomes" id="UP000198885">
    <property type="component" value="Unassembled WGS sequence"/>
</dbReference>
<gene>
    <name evidence="5" type="ORF">SAMN04490244_1262</name>
</gene>
<dbReference type="RefSeq" id="WP_092696458.1">
    <property type="nucleotide sequence ID" value="NZ_FOGU01000026.1"/>
</dbReference>
<dbReference type="InterPro" id="IPR044946">
    <property type="entry name" value="Restrct_endonuc_typeI_TRD_sf"/>
</dbReference>
<sequence>MKAYADYKASGVEQIGTIPSHWTTAGLKNIFRIVGGSTPQSGEAAYWDGDIVWITPADLSKLTERSVSVSQRMITNAGLNACGSSLVPEGSLILSTRAPIGSLAIAEREMCTNQGCKALVPAKAVEPIYFYFMLSVSTKALNLRGRGTTFLELSGNALGSFPVPLPPLAEQQAIAAFLDRETAKLDALVEEQRRLIALLKEKRQAVISHAVTRGLDTAAPLKPSGIDWLGDIPAHWEVAPLKYLTTFKSGGTPSKTNLVYWDGDVPWVSARDLKTATITDSTHHITRQAIDDGAASLVPVGSILVLVRGMTLAHSFPVCIAGVPTAINQDLKALSPRTGTDGAFLAWSLRGLAEQSLSRIDEAGHGTKALRMEAWTSMEIPLPPEPEQHVIAEALEEKTEKLDALTAEAARAISLLQERRAALISVAVTGKIDVRDAMTSEEEAA</sequence>
<dbReference type="InterPro" id="IPR052021">
    <property type="entry name" value="Type-I_RS_S_subunit"/>
</dbReference>
<dbReference type="CDD" id="cd17249">
    <property type="entry name" value="RMtype1_S_EcoR124I-TRD2-CR2_like"/>
    <property type="match status" value="1"/>
</dbReference>
<dbReference type="CDD" id="cd17279">
    <property type="entry name" value="RMtype1_S_BmuCF2ORF3362P_TRD1-CR1_like"/>
    <property type="match status" value="1"/>
</dbReference>
<keyword evidence="3" id="KW-0238">DNA-binding</keyword>
<dbReference type="STRING" id="641238.SAMN04490244_1262"/>
<dbReference type="OrthoDB" id="512700at2"/>
<evidence type="ECO:0000256" key="1">
    <source>
        <dbReference type="ARBA" id="ARBA00010923"/>
    </source>
</evidence>
<evidence type="ECO:0000313" key="6">
    <source>
        <dbReference type="Proteomes" id="UP000198885"/>
    </source>
</evidence>
<dbReference type="AlphaFoldDB" id="A0A1H9XB30"/>
<dbReference type="EMBL" id="FOGU01000026">
    <property type="protein sequence ID" value="SES43332.1"/>
    <property type="molecule type" value="Genomic_DNA"/>
</dbReference>
<comment type="similarity">
    <text evidence="1">Belongs to the type-I restriction system S methylase family.</text>
</comment>
<keyword evidence="6" id="KW-1185">Reference proteome</keyword>
<evidence type="ECO:0000313" key="5">
    <source>
        <dbReference type="EMBL" id="SES43332.1"/>
    </source>
</evidence>
<dbReference type="Gene3D" id="1.10.287.1120">
    <property type="entry name" value="Bipartite methylase S protein"/>
    <property type="match status" value="1"/>
</dbReference>